<evidence type="ECO:0000256" key="5">
    <source>
        <dbReference type="ARBA" id="ARBA00022741"/>
    </source>
</evidence>
<evidence type="ECO:0000256" key="8">
    <source>
        <dbReference type="ARBA" id="ARBA00023054"/>
    </source>
</evidence>
<dbReference type="GO" id="GO:0008017">
    <property type="term" value="F:microtubule binding"/>
    <property type="evidence" value="ECO:0007669"/>
    <property type="project" value="InterPro"/>
</dbReference>
<keyword evidence="4" id="KW-0493">Microtubule</keyword>
<evidence type="ECO:0000256" key="3">
    <source>
        <dbReference type="ARBA" id="ARBA00022618"/>
    </source>
</evidence>
<evidence type="ECO:0000256" key="13">
    <source>
        <dbReference type="ARBA" id="ARBA00074599"/>
    </source>
</evidence>
<dbReference type="EMBL" id="KV454406">
    <property type="protein sequence ID" value="ODQ68462.1"/>
    <property type="molecule type" value="Genomic_DNA"/>
</dbReference>
<feature type="region of interest" description="Disordered" evidence="15">
    <location>
        <begin position="1"/>
        <end position="30"/>
    </location>
</feature>
<comment type="function">
    <text evidence="12">Required for assembly of the mitotic spindle. Interacts with spindle microtubules to produce an outwardly directed force acting upon the poles. Following spindle assembly, CIN8 and KIP1 apparently act to oppose a force that draws separated poles back together. This force seems to be mediate by KAR3.</text>
</comment>
<dbReference type="GO" id="GO:0008574">
    <property type="term" value="F:plus-end-directed microtubule motor activity"/>
    <property type="evidence" value="ECO:0007669"/>
    <property type="project" value="TreeGrafter"/>
</dbReference>
<dbReference type="STRING" id="857566.A0A1E3PU34"/>
<keyword evidence="6" id="KW-0498">Mitosis</keyword>
<dbReference type="InterPro" id="IPR047149">
    <property type="entry name" value="KIF11-like"/>
</dbReference>
<dbReference type="GO" id="GO:0005634">
    <property type="term" value="C:nucleus"/>
    <property type="evidence" value="ECO:0007669"/>
    <property type="project" value="TreeGrafter"/>
</dbReference>
<comment type="similarity">
    <text evidence="14">Belongs to the TRAFAC class myosin-kinesin ATPase superfamily. Kinesin family.</text>
</comment>
<proteinExistence type="inferred from homology"/>
<protein>
    <recommendedName>
        <fullName evidence="13">Kinesin-like protein KIP1</fullName>
    </recommendedName>
</protein>
<keyword evidence="9 14" id="KW-0505">Motor protein</keyword>
<comment type="subcellular location">
    <subcellularLocation>
        <location evidence="1">Cytoplasm</location>
        <location evidence="1">Cytoskeleton</location>
        <location evidence="1">Spindle</location>
    </subcellularLocation>
</comment>
<evidence type="ECO:0000256" key="6">
    <source>
        <dbReference type="ARBA" id="ARBA00022776"/>
    </source>
</evidence>
<dbReference type="GO" id="GO:0005524">
    <property type="term" value="F:ATP binding"/>
    <property type="evidence" value="ECO:0007669"/>
    <property type="project" value="UniProtKB-UniRule"/>
</dbReference>
<keyword evidence="11" id="KW-0131">Cell cycle</keyword>
<evidence type="ECO:0000313" key="18">
    <source>
        <dbReference type="Proteomes" id="UP000095009"/>
    </source>
</evidence>
<dbReference type="Gene3D" id="3.40.850.10">
    <property type="entry name" value="Kinesin motor domain"/>
    <property type="match status" value="1"/>
</dbReference>
<sequence length="1131" mass="128501">MHQLTRESDLYQNHLNSPSIASEQEPTKPALYNKRSNYAVPLVKKLNSRSSKNEKDVIDIGSRIKVYIRCRGRKEGGLKDNTESPIAFRDDYNREVIVKSGPMNLSKSYNYDRVFGPDTDQEMIYDSIAADTLKKILDGYNYTIFAYGQTGTGKTYTMTGDILSVGYGDIPNNTGIIPRVLKDLFQKLNKFSGEYSVKVSYIELYNEELKDLIGSDKSQKLRIYDNKTNGQFEVAVHDMEETFIESASEGLKLLQEGSKHRQAASTKANDVSSRSHSLFTITVMTRELSKGGYEQLRFGRLNLVDLAGSEAITRSGSLQDRVIETGKIHQSLLVLGRVINALVERSPHIPYRESKLTRLLQDSLGGRTETCIIATISPSKACLEETISTLEYVNRAKNIKNKPQINQTVSKKTVISEYLQEIKRLKADLQASQLQQGIYLSPERYRELLDQNENRRILVEQQELHIDLIESQLKTSKKSYQDSQEQLTSVKQDLAEAMKSLENERISSDKIQVELSSVVNQTNTERKVLLGKILTIQRHYNNEYLVRDELETTGAKLQQQGSEMISTLDVIMRDLESLNCQIDHRSRIEKNNQESFTIIDTAVGDVCNTIRNNFKSFNDDSAKATSAVLAALKYIWGLDAKKLNVTEESLNDRVSSFDTFKKIACDDLRTVALSMDDDMVFFKGMIERLDTNITARFEALIVNSGNVCNAMLKKLKSFQENVQNDHHVLTQKIHETFSGIHIKLEYQDKEIEKIKGMISGSNEAISLGLKDHAESIENIFEEEIRANNHTQKQVLEQFSNNLCQIWETQETRLATRVTDYKNSLRKTQSTVQQASGDHILALHNLSKADNELKLEMKESQRSIKSSLSDMSTSAKQQRRNIHRSSSQLHEAIATSTKSYITQLHEQRTIFEKKASAVRQRAETSASRAEACLSELSKKNHESLLSLKLTLSELNTITYGLKQSLNQDIDDIRIRSVSLSERLAQVIDNTKDVVKHEIKQNLYEDNMIVHIPIGPHSREYTKVFTKPRTREEILSSIDSTKQGEMSKQELALLTNLLGQLSIKEDEKIQLAKETLKNLEEIDENEYGMLELKSNSNDIWITSDDRPPLATIELSMINNSDSSLYKKKISKTP</sequence>
<evidence type="ECO:0000256" key="10">
    <source>
        <dbReference type="ARBA" id="ARBA00023212"/>
    </source>
</evidence>
<dbReference type="GO" id="GO:0072686">
    <property type="term" value="C:mitotic spindle"/>
    <property type="evidence" value="ECO:0007669"/>
    <property type="project" value="TreeGrafter"/>
</dbReference>
<evidence type="ECO:0000256" key="1">
    <source>
        <dbReference type="ARBA" id="ARBA00004186"/>
    </source>
</evidence>
<evidence type="ECO:0000256" key="9">
    <source>
        <dbReference type="ARBA" id="ARBA00023175"/>
    </source>
</evidence>
<evidence type="ECO:0000256" key="2">
    <source>
        <dbReference type="ARBA" id="ARBA00022490"/>
    </source>
</evidence>
<evidence type="ECO:0000256" key="11">
    <source>
        <dbReference type="ARBA" id="ARBA00023306"/>
    </source>
</evidence>
<evidence type="ECO:0000256" key="12">
    <source>
        <dbReference type="ARBA" id="ARBA00059896"/>
    </source>
</evidence>
<organism evidence="17 18">
    <name type="scientific">Nadsonia fulvescens var. elongata DSM 6958</name>
    <dbReference type="NCBI Taxonomy" id="857566"/>
    <lineage>
        <taxon>Eukaryota</taxon>
        <taxon>Fungi</taxon>
        <taxon>Dikarya</taxon>
        <taxon>Ascomycota</taxon>
        <taxon>Saccharomycotina</taxon>
        <taxon>Dipodascomycetes</taxon>
        <taxon>Dipodascales</taxon>
        <taxon>Dipodascales incertae sedis</taxon>
        <taxon>Nadsonia</taxon>
    </lineage>
</organism>
<dbReference type="SUPFAM" id="SSF52540">
    <property type="entry name" value="P-loop containing nucleoside triphosphate hydrolases"/>
    <property type="match status" value="1"/>
</dbReference>
<evidence type="ECO:0000259" key="16">
    <source>
        <dbReference type="PROSITE" id="PS50067"/>
    </source>
</evidence>
<keyword evidence="2" id="KW-0963">Cytoplasm</keyword>
<evidence type="ECO:0000256" key="15">
    <source>
        <dbReference type="SAM" id="MobiDB-lite"/>
    </source>
</evidence>
<feature type="compositionally biased region" description="Polar residues" evidence="15">
    <location>
        <begin position="862"/>
        <end position="875"/>
    </location>
</feature>
<dbReference type="PANTHER" id="PTHR47970">
    <property type="entry name" value="KINESIN-LIKE PROTEIN KIF11"/>
    <property type="match status" value="1"/>
</dbReference>
<dbReference type="GO" id="GO:0005876">
    <property type="term" value="C:spindle microtubule"/>
    <property type="evidence" value="ECO:0007669"/>
    <property type="project" value="TreeGrafter"/>
</dbReference>
<evidence type="ECO:0000256" key="14">
    <source>
        <dbReference type="PROSITE-ProRule" id="PRU00283"/>
    </source>
</evidence>
<dbReference type="GO" id="GO:0007018">
    <property type="term" value="P:microtubule-based movement"/>
    <property type="evidence" value="ECO:0007669"/>
    <property type="project" value="InterPro"/>
</dbReference>
<accession>A0A1E3PU34</accession>
<keyword evidence="18" id="KW-1185">Reference proteome</keyword>
<keyword evidence="5 14" id="KW-0547">Nucleotide-binding</keyword>
<evidence type="ECO:0000256" key="7">
    <source>
        <dbReference type="ARBA" id="ARBA00022840"/>
    </source>
</evidence>
<dbReference type="InterPro" id="IPR001752">
    <property type="entry name" value="Kinesin_motor_dom"/>
</dbReference>
<dbReference type="InterPro" id="IPR036961">
    <property type="entry name" value="Kinesin_motor_dom_sf"/>
</dbReference>
<feature type="domain" description="Kinesin motor" evidence="16">
    <location>
        <begin position="63"/>
        <end position="399"/>
    </location>
</feature>
<evidence type="ECO:0000313" key="17">
    <source>
        <dbReference type="EMBL" id="ODQ68462.1"/>
    </source>
</evidence>
<reference evidence="17 18" key="1">
    <citation type="journal article" date="2016" name="Proc. Natl. Acad. Sci. U.S.A.">
        <title>Comparative genomics of biotechnologically important yeasts.</title>
        <authorList>
            <person name="Riley R."/>
            <person name="Haridas S."/>
            <person name="Wolfe K.H."/>
            <person name="Lopes M.R."/>
            <person name="Hittinger C.T."/>
            <person name="Goeker M."/>
            <person name="Salamov A.A."/>
            <person name="Wisecaver J.H."/>
            <person name="Long T.M."/>
            <person name="Calvey C.H."/>
            <person name="Aerts A.L."/>
            <person name="Barry K.W."/>
            <person name="Choi C."/>
            <person name="Clum A."/>
            <person name="Coughlan A.Y."/>
            <person name="Deshpande S."/>
            <person name="Douglass A.P."/>
            <person name="Hanson S.J."/>
            <person name="Klenk H.-P."/>
            <person name="LaButti K.M."/>
            <person name="Lapidus A."/>
            <person name="Lindquist E.A."/>
            <person name="Lipzen A.M."/>
            <person name="Meier-Kolthoff J.P."/>
            <person name="Ohm R.A."/>
            <person name="Otillar R.P."/>
            <person name="Pangilinan J.L."/>
            <person name="Peng Y."/>
            <person name="Rokas A."/>
            <person name="Rosa C.A."/>
            <person name="Scheuner C."/>
            <person name="Sibirny A.A."/>
            <person name="Slot J.C."/>
            <person name="Stielow J.B."/>
            <person name="Sun H."/>
            <person name="Kurtzman C.P."/>
            <person name="Blackwell M."/>
            <person name="Grigoriev I.V."/>
            <person name="Jeffries T.W."/>
        </authorList>
    </citation>
    <scope>NUCLEOTIDE SEQUENCE [LARGE SCALE GENOMIC DNA]</scope>
    <source>
        <strain evidence="17 18">DSM 6958</strain>
    </source>
</reference>
<keyword evidence="7 14" id="KW-0067">ATP-binding</keyword>
<dbReference type="GO" id="GO:0000073">
    <property type="term" value="P:initial mitotic spindle pole body separation"/>
    <property type="evidence" value="ECO:0007669"/>
    <property type="project" value="TreeGrafter"/>
</dbReference>
<dbReference type="GO" id="GO:0051301">
    <property type="term" value="P:cell division"/>
    <property type="evidence" value="ECO:0007669"/>
    <property type="project" value="UniProtKB-KW"/>
</dbReference>
<dbReference type="PROSITE" id="PS00411">
    <property type="entry name" value="KINESIN_MOTOR_1"/>
    <property type="match status" value="1"/>
</dbReference>
<dbReference type="PANTHER" id="PTHR47970:SF12">
    <property type="entry name" value="KINESIN FAMILY MEMBER 11"/>
    <property type="match status" value="1"/>
</dbReference>
<dbReference type="OrthoDB" id="3176171at2759"/>
<gene>
    <name evidence="17" type="ORF">NADFUDRAFT_49101</name>
</gene>
<keyword evidence="3" id="KW-0132">Cell division</keyword>
<dbReference type="FunFam" id="3.40.850.10:FF:000051">
    <property type="entry name" value="Kinesin-like protein bimC"/>
    <property type="match status" value="1"/>
</dbReference>
<keyword evidence="8" id="KW-0175">Coiled coil</keyword>
<dbReference type="Proteomes" id="UP000095009">
    <property type="component" value="Unassembled WGS sequence"/>
</dbReference>
<dbReference type="InterPro" id="IPR027417">
    <property type="entry name" value="P-loop_NTPase"/>
</dbReference>
<dbReference type="PROSITE" id="PS50067">
    <property type="entry name" value="KINESIN_MOTOR_2"/>
    <property type="match status" value="1"/>
</dbReference>
<feature type="binding site" evidence="14">
    <location>
        <begin position="148"/>
        <end position="155"/>
    </location>
    <ligand>
        <name>ATP</name>
        <dbReference type="ChEBI" id="CHEBI:30616"/>
    </ligand>
</feature>
<dbReference type="PRINTS" id="PR00380">
    <property type="entry name" value="KINESINHEAVY"/>
</dbReference>
<dbReference type="Pfam" id="PF00225">
    <property type="entry name" value="Kinesin"/>
    <property type="match status" value="1"/>
</dbReference>
<name>A0A1E3PU34_9ASCO</name>
<dbReference type="InterPro" id="IPR019821">
    <property type="entry name" value="Kinesin_motor_CS"/>
</dbReference>
<dbReference type="SMART" id="SM00129">
    <property type="entry name" value="KISc"/>
    <property type="match status" value="1"/>
</dbReference>
<feature type="region of interest" description="Disordered" evidence="15">
    <location>
        <begin position="858"/>
        <end position="887"/>
    </location>
</feature>
<dbReference type="AlphaFoldDB" id="A0A1E3PU34"/>
<keyword evidence="10" id="KW-0206">Cytoskeleton</keyword>
<feature type="compositionally biased region" description="Polar residues" evidence="15">
    <location>
        <begin position="10"/>
        <end position="24"/>
    </location>
</feature>
<evidence type="ECO:0000256" key="4">
    <source>
        <dbReference type="ARBA" id="ARBA00022701"/>
    </source>
</evidence>